<dbReference type="RefSeq" id="XP_019837750.2">
    <property type="nucleotide sequence ID" value="XM_019982191.2"/>
</dbReference>
<dbReference type="GO" id="GO:0016301">
    <property type="term" value="F:kinase activity"/>
    <property type="evidence" value="ECO:0007669"/>
    <property type="project" value="UniProtKB-KW"/>
</dbReference>
<proteinExistence type="predicted"/>
<dbReference type="GO" id="GO:0005524">
    <property type="term" value="F:ATP binding"/>
    <property type="evidence" value="ECO:0007669"/>
    <property type="project" value="UniProtKB-KW"/>
</dbReference>
<comment type="catalytic activity">
    <reaction evidence="2">
        <text>N(6)-D-ribulosyl-L-lysyl-[protein] + ATP = N(6)-(3-O-phospho-D-ribulosyl)-L-lysyl-[protein] + ADP + H(+)</text>
        <dbReference type="Rhea" id="RHEA:48432"/>
        <dbReference type="Rhea" id="RHEA-COMP:12103"/>
        <dbReference type="Rhea" id="RHEA-COMP:12104"/>
        <dbReference type="ChEBI" id="CHEBI:15378"/>
        <dbReference type="ChEBI" id="CHEBI:30616"/>
        <dbReference type="ChEBI" id="CHEBI:90418"/>
        <dbReference type="ChEBI" id="CHEBI:90420"/>
        <dbReference type="ChEBI" id="CHEBI:456216"/>
        <dbReference type="EC" id="2.7.1.172"/>
    </reaction>
    <physiologicalReaction direction="left-to-right" evidence="2">
        <dbReference type="Rhea" id="RHEA:48433"/>
    </physiologicalReaction>
</comment>
<name>A0A6P5DK98_BOSIN</name>
<keyword evidence="3" id="KW-1185">Reference proteome</keyword>
<dbReference type="Pfam" id="PF03881">
    <property type="entry name" value="Fructosamin_kin"/>
    <property type="match status" value="1"/>
</dbReference>
<organism evidence="3 4">
    <name type="scientific">Bos indicus</name>
    <name type="common">Zebu</name>
    <dbReference type="NCBI Taxonomy" id="9915"/>
    <lineage>
        <taxon>Eukaryota</taxon>
        <taxon>Metazoa</taxon>
        <taxon>Chordata</taxon>
        <taxon>Craniata</taxon>
        <taxon>Vertebrata</taxon>
        <taxon>Euteleostomi</taxon>
        <taxon>Mammalia</taxon>
        <taxon>Eutheria</taxon>
        <taxon>Laurasiatheria</taxon>
        <taxon>Artiodactyla</taxon>
        <taxon>Ruminantia</taxon>
        <taxon>Pecora</taxon>
        <taxon>Bovidae</taxon>
        <taxon>Bovinae</taxon>
        <taxon>Bos</taxon>
    </lineage>
</organism>
<protein>
    <recommendedName>
        <fullName evidence="1">protein-ribulosamine 3-kinase</fullName>
        <ecNumber evidence="1">2.7.1.172</ecNumber>
    </recommendedName>
</protein>
<evidence type="ECO:0000256" key="1">
    <source>
        <dbReference type="ARBA" id="ARBA00011961"/>
    </source>
</evidence>
<dbReference type="InterPro" id="IPR011009">
    <property type="entry name" value="Kinase-like_dom_sf"/>
</dbReference>
<reference evidence="4" key="1">
    <citation type="submission" date="2025-08" db="UniProtKB">
        <authorList>
            <consortium name="RefSeq"/>
        </authorList>
    </citation>
    <scope>IDENTIFICATION</scope>
    <source>
        <tissue evidence="4">Blood</tissue>
    </source>
</reference>
<dbReference type="PANTHER" id="PTHR12149:SF10">
    <property type="entry name" value="KETOSAMINE-3-KINASE"/>
    <property type="match status" value="1"/>
</dbReference>
<dbReference type="GO" id="GO:0102193">
    <property type="term" value="F:protein-ribulosamine 3-kinase activity"/>
    <property type="evidence" value="ECO:0007669"/>
    <property type="project" value="UniProtKB-EC"/>
</dbReference>
<dbReference type="GeneID" id="109574261"/>
<evidence type="ECO:0000256" key="2">
    <source>
        <dbReference type="ARBA" id="ARBA00048655"/>
    </source>
</evidence>
<evidence type="ECO:0000313" key="4">
    <source>
        <dbReference type="RefSeq" id="XP_019837750.2"/>
    </source>
</evidence>
<dbReference type="InterPro" id="IPR016477">
    <property type="entry name" value="Fructo-/Ketosamine-3-kinase"/>
</dbReference>
<dbReference type="SUPFAM" id="SSF56112">
    <property type="entry name" value="Protein kinase-like (PK-like)"/>
    <property type="match status" value="1"/>
</dbReference>
<accession>A0A6P5DK98</accession>
<dbReference type="Gene3D" id="3.30.200.20">
    <property type="entry name" value="Phosphorylase Kinase, domain 1"/>
    <property type="match status" value="1"/>
</dbReference>
<dbReference type="GO" id="GO:0005737">
    <property type="term" value="C:cytoplasm"/>
    <property type="evidence" value="ECO:0007669"/>
    <property type="project" value="UniProtKB-ARBA"/>
</dbReference>
<dbReference type="Gene3D" id="3.90.1200.10">
    <property type="match status" value="1"/>
</dbReference>
<sequence>MEELLKRELGCDSVKATGHSGGGCISQGQSYDTDKGRVFVKVNSKPEARRMFEGEVASLTAILRTGTVKVPKPIKVLDAPGGGSMLVMEHLDMRHLSSHAAKLGTQLADLHLDNKRLGETLQKEAGIVGRRDELVARPFVAQFGFDVVTCCGYLPQVNDWQQDWVTFYARQRIQPQMDLVEQRSGDREARELWAALQLPISAGVTGIQGNASWWVRLDCGHEGIVLGAPPDDQFQTKYTPFPLCHRWTAHFYSL</sequence>
<dbReference type="Proteomes" id="UP001652663">
    <property type="component" value="Chromosome 19"/>
</dbReference>
<gene>
    <name evidence="4" type="primary">FN3KRP</name>
</gene>
<dbReference type="EC" id="2.7.1.172" evidence="1"/>
<evidence type="ECO:0000313" key="3">
    <source>
        <dbReference type="Proteomes" id="UP001652663"/>
    </source>
</evidence>
<dbReference type="PANTHER" id="PTHR12149">
    <property type="entry name" value="FRUCTOSAMINE 3 KINASE-RELATED PROTEIN"/>
    <property type="match status" value="1"/>
</dbReference>